<feature type="domain" description="C2H2-type" evidence="1">
    <location>
        <begin position="115"/>
        <end position="144"/>
    </location>
</feature>
<evidence type="ECO:0000313" key="2">
    <source>
        <dbReference type="EMBL" id="KEQ72493.1"/>
    </source>
</evidence>
<dbReference type="AlphaFoldDB" id="A0A074WHH9"/>
<keyword evidence="3" id="KW-1185">Reference proteome</keyword>
<feature type="domain" description="C2H2-type" evidence="1">
    <location>
        <begin position="243"/>
        <end position="269"/>
    </location>
</feature>
<dbReference type="SMART" id="SM00355">
    <property type="entry name" value="ZnF_C2H2"/>
    <property type="match status" value="3"/>
</dbReference>
<protein>
    <recommendedName>
        <fullName evidence="1">C2H2-type domain-containing protein</fullName>
    </recommendedName>
</protein>
<dbReference type="EMBL" id="KL584711">
    <property type="protein sequence ID" value="KEQ72493.1"/>
    <property type="molecule type" value="Genomic_DNA"/>
</dbReference>
<feature type="domain" description="C2H2-type" evidence="1">
    <location>
        <begin position="311"/>
        <end position="337"/>
    </location>
</feature>
<reference evidence="2 3" key="1">
    <citation type="journal article" date="2014" name="BMC Genomics">
        <title>Genome sequencing of four Aureobasidium pullulans varieties: biotechnological potential, stress tolerance, and description of new species.</title>
        <authorList>
            <person name="Gostin Ar C."/>
            <person name="Ohm R.A."/>
            <person name="Kogej T."/>
            <person name="Sonjak S."/>
            <person name="Turk M."/>
            <person name="Zajc J."/>
            <person name="Zalar P."/>
            <person name="Grube M."/>
            <person name="Sun H."/>
            <person name="Han J."/>
            <person name="Sharma A."/>
            <person name="Chiniquy J."/>
            <person name="Ngan C.Y."/>
            <person name="Lipzen A."/>
            <person name="Barry K."/>
            <person name="Grigoriev I.V."/>
            <person name="Gunde-Cimerman N."/>
        </authorList>
    </citation>
    <scope>NUCLEOTIDE SEQUENCE [LARGE SCALE GENOMIC DNA]</scope>
    <source>
        <strain evidence="2 3">CBS 147.97</strain>
    </source>
</reference>
<accession>A0A074WHH9</accession>
<proteinExistence type="predicted"/>
<feature type="non-terminal residue" evidence="2">
    <location>
        <position position="1"/>
    </location>
</feature>
<dbReference type="InterPro" id="IPR013087">
    <property type="entry name" value="Znf_C2H2_type"/>
</dbReference>
<dbReference type="HOGENOM" id="CLU_675380_0_0_1"/>
<dbReference type="RefSeq" id="XP_013426582.1">
    <property type="nucleotide sequence ID" value="XM_013571128.1"/>
</dbReference>
<name>A0A074WHH9_9PEZI</name>
<evidence type="ECO:0000259" key="1">
    <source>
        <dbReference type="SMART" id="SM00355"/>
    </source>
</evidence>
<organism evidence="2 3">
    <name type="scientific">Aureobasidium namibiae CBS 147.97</name>
    <dbReference type="NCBI Taxonomy" id="1043004"/>
    <lineage>
        <taxon>Eukaryota</taxon>
        <taxon>Fungi</taxon>
        <taxon>Dikarya</taxon>
        <taxon>Ascomycota</taxon>
        <taxon>Pezizomycotina</taxon>
        <taxon>Dothideomycetes</taxon>
        <taxon>Dothideomycetidae</taxon>
        <taxon>Dothideales</taxon>
        <taxon>Saccotheciaceae</taxon>
        <taxon>Aureobasidium</taxon>
    </lineage>
</organism>
<dbReference type="OrthoDB" id="3958764at2759"/>
<dbReference type="GeneID" id="25410871"/>
<dbReference type="Proteomes" id="UP000027730">
    <property type="component" value="Unassembled WGS sequence"/>
</dbReference>
<gene>
    <name evidence="2" type="ORF">M436DRAFT_48424</name>
</gene>
<sequence length="408" mass="46408">ASTGSKFHGWIQKAQAAGYEVKIHWFTLAVGEAFKRVDPEDDWMPARFYQLEAMLSAAFGASMDSMKNKTYLAMKWWPFVDDDATPPWTGVDGHNALEDNWPPPPESTEARDDRLRCPYEDCPRHQPGQGMYDLSSLRNHMSLHEEGKFSNKPSKCFDPRCTYDRLIDADGETRGKPVQWSIFEKHEAQHINGTVECGACGLKFDNGSSLLYHVDNFCVVDDASSIHQKYIDDLPPDPKKADLVCDDWRCGVRYRYRYPDAFQVHLQSHVDGTRVCGDCGLKMHFQGIALHRKDYCPRRFDQDKVVIITHWTCPESRCGLSMSILQKSAIALHEVSHPIDGPHRCSDCQLPHASLGGLGQHKHRGCYNKKSEVEVDVDEQEVEVEVDTEEIEVVPRMTRAAAKRKRQG</sequence>
<evidence type="ECO:0000313" key="3">
    <source>
        <dbReference type="Proteomes" id="UP000027730"/>
    </source>
</evidence>